<dbReference type="AlphaFoldDB" id="A0A4Z2GMT7"/>
<evidence type="ECO:0000256" key="1">
    <source>
        <dbReference type="SAM" id="MobiDB-lite"/>
    </source>
</evidence>
<feature type="compositionally biased region" description="Basic and acidic residues" evidence="1">
    <location>
        <begin position="73"/>
        <end position="88"/>
    </location>
</feature>
<feature type="region of interest" description="Disordered" evidence="1">
    <location>
        <begin position="60"/>
        <end position="88"/>
    </location>
</feature>
<keyword evidence="3" id="KW-1185">Reference proteome</keyword>
<organism evidence="2 3">
    <name type="scientific">Liparis tanakae</name>
    <name type="common">Tanaka's snailfish</name>
    <dbReference type="NCBI Taxonomy" id="230148"/>
    <lineage>
        <taxon>Eukaryota</taxon>
        <taxon>Metazoa</taxon>
        <taxon>Chordata</taxon>
        <taxon>Craniata</taxon>
        <taxon>Vertebrata</taxon>
        <taxon>Euteleostomi</taxon>
        <taxon>Actinopterygii</taxon>
        <taxon>Neopterygii</taxon>
        <taxon>Teleostei</taxon>
        <taxon>Neoteleostei</taxon>
        <taxon>Acanthomorphata</taxon>
        <taxon>Eupercaria</taxon>
        <taxon>Perciformes</taxon>
        <taxon>Cottioidei</taxon>
        <taxon>Cottales</taxon>
        <taxon>Liparidae</taxon>
        <taxon>Liparis</taxon>
    </lineage>
</organism>
<evidence type="ECO:0000313" key="2">
    <source>
        <dbReference type="EMBL" id="TNN54525.1"/>
    </source>
</evidence>
<name>A0A4Z2GMT7_9TELE</name>
<dbReference type="Proteomes" id="UP000314294">
    <property type="component" value="Unassembled WGS sequence"/>
</dbReference>
<proteinExistence type="predicted"/>
<protein>
    <submittedName>
        <fullName evidence="2">Uncharacterized protein</fullName>
    </submittedName>
</protein>
<comment type="caution">
    <text evidence="2">The sequence shown here is derived from an EMBL/GenBank/DDBJ whole genome shotgun (WGS) entry which is preliminary data.</text>
</comment>
<sequence length="125" mass="14175">MENTHCQVPASERLTDSSRPECGLPSGLVQLTAESRSRPLTWQWSVASLPSWRSAVGLAQTERERGGGMVRTTKREERPDGGLHPDHLEPQTFWSLKMTHLRNGEKSYSITGYRLDYGYKLRVAF</sequence>
<dbReference type="EMBL" id="SRLO01000481">
    <property type="protein sequence ID" value="TNN54525.1"/>
    <property type="molecule type" value="Genomic_DNA"/>
</dbReference>
<gene>
    <name evidence="2" type="ORF">EYF80_035228</name>
</gene>
<reference evidence="2 3" key="1">
    <citation type="submission" date="2019-03" db="EMBL/GenBank/DDBJ databases">
        <title>First draft genome of Liparis tanakae, snailfish: a comprehensive survey of snailfish specific genes.</title>
        <authorList>
            <person name="Kim W."/>
            <person name="Song I."/>
            <person name="Jeong J.-H."/>
            <person name="Kim D."/>
            <person name="Kim S."/>
            <person name="Ryu S."/>
            <person name="Song J.Y."/>
            <person name="Lee S.K."/>
        </authorList>
    </citation>
    <scope>NUCLEOTIDE SEQUENCE [LARGE SCALE GENOMIC DNA]</scope>
    <source>
        <tissue evidence="2">Muscle</tissue>
    </source>
</reference>
<accession>A0A4Z2GMT7</accession>
<feature type="region of interest" description="Disordered" evidence="1">
    <location>
        <begin position="1"/>
        <end position="22"/>
    </location>
</feature>
<evidence type="ECO:0000313" key="3">
    <source>
        <dbReference type="Proteomes" id="UP000314294"/>
    </source>
</evidence>